<name>A0A9D9D7U6_9GAMM</name>
<dbReference type="Proteomes" id="UP000823631">
    <property type="component" value="Unassembled WGS sequence"/>
</dbReference>
<feature type="chain" id="PRO_5039592545" evidence="3">
    <location>
        <begin position="25"/>
        <end position="265"/>
    </location>
</feature>
<organism evidence="6 7">
    <name type="scientific">Candidatus Avisuccinivibrio stercorigallinarum</name>
    <dbReference type="NCBI Taxonomy" id="2840704"/>
    <lineage>
        <taxon>Bacteria</taxon>
        <taxon>Pseudomonadati</taxon>
        <taxon>Pseudomonadota</taxon>
        <taxon>Gammaproteobacteria</taxon>
        <taxon>Aeromonadales</taxon>
        <taxon>Succinivibrionaceae</taxon>
        <taxon>Succinivibrionaceae incertae sedis</taxon>
        <taxon>Candidatus Avisuccinivibrio</taxon>
    </lineage>
</organism>
<comment type="similarity">
    <text evidence="1">Belongs to the bacterial solute-binding protein 3 family.</text>
</comment>
<gene>
    <name evidence="6" type="ORF">IAB19_00745</name>
</gene>
<evidence type="ECO:0000256" key="3">
    <source>
        <dbReference type="SAM" id="SignalP"/>
    </source>
</evidence>
<evidence type="ECO:0000256" key="1">
    <source>
        <dbReference type="ARBA" id="ARBA00010333"/>
    </source>
</evidence>
<dbReference type="InterPro" id="IPR001638">
    <property type="entry name" value="Solute-binding_3/MltF_N"/>
</dbReference>
<dbReference type="SUPFAM" id="SSF53850">
    <property type="entry name" value="Periplasmic binding protein-like II"/>
    <property type="match status" value="1"/>
</dbReference>
<dbReference type="AlphaFoldDB" id="A0A9D9D7U6"/>
<reference evidence="6" key="1">
    <citation type="submission" date="2020-10" db="EMBL/GenBank/DDBJ databases">
        <authorList>
            <person name="Gilroy R."/>
        </authorList>
    </citation>
    <scope>NUCLEOTIDE SEQUENCE</scope>
    <source>
        <strain evidence="6">17213</strain>
    </source>
</reference>
<dbReference type="PANTHER" id="PTHR35936">
    <property type="entry name" value="MEMBRANE-BOUND LYTIC MUREIN TRANSGLYCOSYLASE F"/>
    <property type="match status" value="1"/>
</dbReference>
<proteinExistence type="inferred from homology"/>
<dbReference type="GO" id="GO:0015276">
    <property type="term" value="F:ligand-gated monoatomic ion channel activity"/>
    <property type="evidence" value="ECO:0007669"/>
    <property type="project" value="InterPro"/>
</dbReference>
<dbReference type="InterPro" id="IPR001320">
    <property type="entry name" value="Iontro_rcpt_C"/>
</dbReference>
<feature type="domain" description="Ionotropic glutamate receptor C-terminal" evidence="5">
    <location>
        <begin position="33"/>
        <end position="254"/>
    </location>
</feature>
<evidence type="ECO:0000313" key="6">
    <source>
        <dbReference type="EMBL" id="MBO8414896.1"/>
    </source>
</evidence>
<comment type="caution">
    <text evidence="6">The sequence shown here is derived from an EMBL/GenBank/DDBJ whole genome shotgun (WGS) entry which is preliminary data.</text>
</comment>
<dbReference type="Gene3D" id="3.40.190.10">
    <property type="entry name" value="Periplasmic binding protein-like II"/>
    <property type="match status" value="2"/>
</dbReference>
<evidence type="ECO:0000259" key="4">
    <source>
        <dbReference type="SMART" id="SM00062"/>
    </source>
</evidence>
<protein>
    <submittedName>
        <fullName evidence="6">Basic amino acid ABC transporter substrate-binding protein</fullName>
    </submittedName>
</protein>
<dbReference type="CDD" id="cd13624">
    <property type="entry name" value="PBP2_Arg_Lys_His"/>
    <property type="match status" value="1"/>
</dbReference>
<dbReference type="EMBL" id="JADINH010000009">
    <property type="protein sequence ID" value="MBO8414896.1"/>
    <property type="molecule type" value="Genomic_DNA"/>
</dbReference>
<dbReference type="SMART" id="SM00062">
    <property type="entry name" value="PBPb"/>
    <property type="match status" value="1"/>
</dbReference>
<evidence type="ECO:0000259" key="5">
    <source>
        <dbReference type="SMART" id="SM00079"/>
    </source>
</evidence>
<dbReference type="Pfam" id="PF00497">
    <property type="entry name" value="SBP_bac_3"/>
    <property type="match status" value="1"/>
</dbReference>
<feature type="domain" description="Solute-binding protein family 3/N-terminal" evidence="4">
    <location>
        <begin position="33"/>
        <end position="255"/>
    </location>
</feature>
<dbReference type="PANTHER" id="PTHR35936:SF38">
    <property type="entry name" value="GLUTAMINE-BINDING PERIPLASMIC PROTEIN"/>
    <property type="match status" value="1"/>
</dbReference>
<evidence type="ECO:0000256" key="2">
    <source>
        <dbReference type="ARBA" id="ARBA00022729"/>
    </source>
</evidence>
<sequence>MKLNAIKFAAAILCAAVVSTGAQAAEEDTQSKVLRVGCETAFAPFTYTDHGELIGFDLDLIRAMAKTQGYEVEVRPLPFDGVIPALMTDNIDLIISGFTITPERAQKVDFSDPYYRCGLTFLVRKEDADKFNTLDDLKDEELCLQLGTSGSVFVQKQLPNAKVKQFNSPPETYLELTNGGCRAVINDRPVNDFYLAHTRNTNVVSKDITSADSEYYGIAVRKGNQGMLDLINTALKAVEENGEFERISTEWFGYDVSAELRAEDR</sequence>
<dbReference type="GO" id="GO:0016020">
    <property type="term" value="C:membrane"/>
    <property type="evidence" value="ECO:0007669"/>
    <property type="project" value="InterPro"/>
</dbReference>
<keyword evidence="2 3" id="KW-0732">Signal</keyword>
<evidence type="ECO:0000313" key="7">
    <source>
        <dbReference type="Proteomes" id="UP000823631"/>
    </source>
</evidence>
<feature type="signal peptide" evidence="3">
    <location>
        <begin position="1"/>
        <end position="24"/>
    </location>
</feature>
<reference evidence="6" key="2">
    <citation type="journal article" date="2021" name="PeerJ">
        <title>Extensive microbial diversity within the chicken gut microbiome revealed by metagenomics and culture.</title>
        <authorList>
            <person name="Gilroy R."/>
            <person name="Ravi A."/>
            <person name="Getino M."/>
            <person name="Pursley I."/>
            <person name="Horton D.L."/>
            <person name="Alikhan N.F."/>
            <person name="Baker D."/>
            <person name="Gharbi K."/>
            <person name="Hall N."/>
            <person name="Watson M."/>
            <person name="Adriaenssens E.M."/>
            <person name="Foster-Nyarko E."/>
            <person name="Jarju S."/>
            <person name="Secka A."/>
            <person name="Antonio M."/>
            <person name="Oren A."/>
            <person name="Chaudhuri R.R."/>
            <person name="La Ragione R."/>
            <person name="Hildebrand F."/>
            <person name="Pallen M.J."/>
        </authorList>
    </citation>
    <scope>NUCLEOTIDE SEQUENCE</scope>
    <source>
        <strain evidence="6">17213</strain>
    </source>
</reference>
<dbReference type="SMART" id="SM00079">
    <property type="entry name" value="PBPe"/>
    <property type="match status" value="1"/>
</dbReference>
<accession>A0A9D9D7U6</accession>